<sequence>MKTHVLTKFQEDWTKNVTSRVFICFHCKHIEKTAPPPGDINETNVLTKFHDYWAKIVTLRVFTRNTAPPDVMAIGNSWKNFTLGGGVCRRVRYKENLYCLAI</sequence>
<dbReference type="EMBL" id="JAIWYP010000003">
    <property type="protein sequence ID" value="KAH3856415.1"/>
    <property type="molecule type" value="Genomic_DNA"/>
</dbReference>
<comment type="caution">
    <text evidence="1">The sequence shown here is derived from an EMBL/GenBank/DDBJ whole genome shotgun (WGS) entry which is preliminary data.</text>
</comment>
<evidence type="ECO:0000313" key="2">
    <source>
        <dbReference type="Proteomes" id="UP000828390"/>
    </source>
</evidence>
<organism evidence="1 2">
    <name type="scientific">Dreissena polymorpha</name>
    <name type="common">Zebra mussel</name>
    <name type="synonym">Mytilus polymorpha</name>
    <dbReference type="NCBI Taxonomy" id="45954"/>
    <lineage>
        <taxon>Eukaryota</taxon>
        <taxon>Metazoa</taxon>
        <taxon>Spiralia</taxon>
        <taxon>Lophotrochozoa</taxon>
        <taxon>Mollusca</taxon>
        <taxon>Bivalvia</taxon>
        <taxon>Autobranchia</taxon>
        <taxon>Heteroconchia</taxon>
        <taxon>Euheterodonta</taxon>
        <taxon>Imparidentia</taxon>
        <taxon>Neoheterodontei</taxon>
        <taxon>Myida</taxon>
        <taxon>Dreissenoidea</taxon>
        <taxon>Dreissenidae</taxon>
        <taxon>Dreissena</taxon>
    </lineage>
</organism>
<dbReference type="AlphaFoldDB" id="A0A9D4LD92"/>
<reference evidence="1" key="1">
    <citation type="journal article" date="2019" name="bioRxiv">
        <title>The Genome of the Zebra Mussel, Dreissena polymorpha: A Resource for Invasive Species Research.</title>
        <authorList>
            <person name="McCartney M.A."/>
            <person name="Auch B."/>
            <person name="Kono T."/>
            <person name="Mallez S."/>
            <person name="Zhang Y."/>
            <person name="Obille A."/>
            <person name="Becker A."/>
            <person name="Abrahante J.E."/>
            <person name="Garbe J."/>
            <person name="Badalamenti J.P."/>
            <person name="Herman A."/>
            <person name="Mangelson H."/>
            <person name="Liachko I."/>
            <person name="Sullivan S."/>
            <person name="Sone E.D."/>
            <person name="Koren S."/>
            <person name="Silverstein K.A.T."/>
            <person name="Beckman K.B."/>
            <person name="Gohl D.M."/>
        </authorList>
    </citation>
    <scope>NUCLEOTIDE SEQUENCE</scope>
    <source>
        <strain evidence="1">Duluth1</strain>
        <tissue evidence="1">Whole animal</tissue>
    </source>
</reference>
<protein>
    <submittedName>
        <fullName evidence="1">Uncharacterized protein</fullName>
    </submittedName>
</protein>
<proteinExistence type="predicted"/>
<evidence type="ECO:0000313" key="1">
    <source>
        <dbReference type="EMBL" id="KAH3856415.1"/>
    </source>
</evidence>
<dbReference type="Proteomes" id="UP000828390">
    <property type="component" value="Unassembled WGS sequence"/>
</dbReference>
<name>A0A9D4LD92_DREPO</name>
<reference evidence="1" key="2">
    <citation type="submission" date="2020-11" db="EMBL/GenBank/DDBJ databases">
        <authorList>
            <person name="McCartney M.A."/>
            <person name="Auch B."/>
            <person name="Kono T."/>
            <person name="Mallez S."/>
            <person name="Becker A."/>
            <person name="Gohl D.M."/>
            <person name="Silverstein K.A.T."/>
            <person name="Koren S."/>
            <person name="Bechman K.B."/>
            <person name="Herman A."/>
            <person name="Abrahante J.E."/>
            <person name="Garbe J."/>
        </authorList>
    </citation>
    <scope>NUCLEOTIDE SEQUENCE</scope>
    <source>
        <strain evidence="1">Duluth1</strain>
        <tissue evidence="1">Whole animal</tissue>
    </source>
</reference>
<keyword evidence="2" id="KW-1185">Reference proteome</keyword>
<gene>
    <name evidence="1" type="ORF">DPMN_099003</name>
</gene>
<accession>A0A9D4LD92</accession>